<feature type="domain" description="MRH" evidence="9">
    <location>
        <begin position="968"/>
        <end position="1109"/>
    </location>
</feature>
<dbReference type="EMBL" id="SDOV01000002">
    <property type="protein sequence ID" value="KAH7643853.1"/>
    <property type="molecule type" value="Genomic_DNA"/>
</dbReference>
<accession>A0A9D4SJE8</accession>
<feature type="domain" description="MRH" evidence="9">
    <location>
        <begin position="511"/>
        <end position="658"/>
    </location>
</feature>
<proteinExistence type="predicted"/>
<evidence type="ECO:0000259" key="9">
    <source>
        <dbReference type="PROSITE" id="PS51914"/>
    </source>
</evidence>
<feature type="transmembrane region" description="Helical" evidence="8">
    <location>
        <begin position="1473"/>
        <end position="1491"/>
    </location>
</feature>
<keyword evidence="4" id="KW-0732">Signal</keyword>
<feature type="domain" description="MRH" evidence="9">
    <location>
        <begin position="1298"/>
        <end position="1449"/>
    </location>
</feature>
<keyword evidence="3 8" id="KW-0812">Transmembrane</keyword>
<dbReference type="Gene3D" id="2.70.130.10">
    <property type="entry name" value="Mannose-6-phosphate receptor binding domain"/>
    <property type="match status" value="9"/>
</dbReference>
<dbReference type="GO" id="GO:0005537">
    <property type="term" value="F:D-mannose binding"/>
    <property type="evidence" value="ECO:0007669"/>
    <property type="project" value="InterPro"/>
</dbReference>
<comment type="subcellular location">
    <subcellularLocation>
        <location evidence="1">Endomembrane system</location>
    </subcellularLocation>
</comment>
<dbReference type="PANTHER" id="PTHR15071">
    <property type="entry name" value="MANNOSE-6-PHOSPHATE RECEPTOR FAMILY MEMBER"/>
    <property type="match status" value="1"/>
</dbReference>
<dbReference type="SMART" id="SM01404">
    <property type="entry name" value="CIMR"/>
    <property type="match status" value="8"/>
</dbReference>
<feature type="domain" description="MRH" evidence="9">
    <location>
        <begin position="364"/>
        <end position="505"/>
    </location>
</feature>
<feature type="domain" description="MRH" evidence="9">
    <location>
        <begin position="82"/>
        <end position="191"/>
    </location>
</feature>
<dbReference type="GO" id="GO:0005802">
    <property type="term" value="C:trans-Golgi network"/>
    <property type="evidence" value="ECO:0007669"/>
    <property type="project" value="TreeGrafter"/>
</dbReference>
<gene>
    <name evidence="10" type="ORF">HUG17_6215</name>
</gene>
<keyword evidence="5 8" id="KW-1133">Transmembrane helix</keyword>
<dbReference type="GO" id="GO:0010008">
    <property type="term" value="C:endosome membrane"/>
    <property type="evidence" value="ECO:0007669"/>
    <property type="project" value="UniProtKB-SubCell"/>
</dbReference>
<dbReference type="InterPro" id="IPR000479">
    <property type="entry name" value="CIMR_rpt"/>
</dbReference>
<reference evidence="10" key="1">
    <citation type="submission" date="2020-06" db="EMBL/GenBank/DDBJ databases">
        <authorList>
            <person name="Ji K."/>
            <person name="Li J."/>
        </authorList>
    </citation>
    <scope>NUCLEOTIDE SEQUENCE</scope>
    <source>
        <strain evidence="10">JKM2019</strain>
        <tissue evidence="10">Whole body</tissue>
    </source>
</reference>
<dbReference type="PANTHER" id="PTHR15071:SF0">
    <property type="entry name" value="MANNOSE 6-PHOSPHATE RECEPTOR-LIKE PROTEIN 1"/>
    <property type="match status" value="1"/>
</dbReference>
<protein>
    <submittedName>
        <fullName evidence="10">Cation-independent mannose-6-phosphate receptor-like protein</fullName>
    </submittedName>
</protein>
<evidence type="ECO:0000256" key="8">
    <source>
        <dbReference type="SAM" id="Phobius"/>
    </source>
</evidence>
<keyword evidence="7" id="KW-1015">Disulfide bond</keyword>
<evidence type="ECO:0000256" key="6">
    <source>
        <dbReference type="ARBA" id="ARBA00023136"/>
    </source>
</evidence>
<feature type="domain" description="MRH" evidence="9">
    <location>
        <begin position="664"/>
        <end position="802"/>
    </location>
</feature>
<dbReference type="PROSITE" id="PS51914">
    <property type="entry name" value="MRH"/>
    <property type="match status" value="9"/>
</dbReference>
<keyword evidence="10" id="KW-0675">Receptor</keyword>
<dbReference type="GO" id="GO:0000139">
    <property type="term" value="C:Golgi membrane"/>
    <property type="evidence" value="ECO:0007669"/>
    <property type="project" value="UniProtKB-SubCell"/>
</dbReference>
<keyword evidence="2" id="KW-0813">Transport</keyword>
<evidence type="ECO:0000313" key="10">
    <source>
        <dbReference type="EMBL" id="KAH7643853.1"/>
    </source>
</evidence>
<evidence type="ECO:0000256" key="1">
    <source>
        <dbReference type="ARBA" id="ARBA00004308"/>
    </source>
</evidence>
<feature type="domain" description="MRH" evidence="9">
    <location>
        <begin position="1112"/>
        <end position="1268"/>
    </location>
</feature>
<evidence type="ECO:0000256" key="7">
    <source>
        <dbReference type="ARBA" id="ARBA00023157"/>
    </source>
</evidence>
<dbReference type="GO" id="GO:0007041">
    <property type="term" value="P:lysosomal transport"/>
    <property type="evidence" value="ECO:0007669"/>
    <property type="project" value="InterPro"/>
</dbReference>
<feature type="domain" description="MRH" evidence="9">
    <location>
        <begin position="203"/>
        <end position="354"/>
    </location>
</feature>
<dbReference type="InterPro" id="IPR044865">
    <property type="entry name" value="MRH_dom"/>
</dbReference>
<sequence length="1533" mass="174370">MISKIKIRSSSSSSSLSLLLIIYFIIITFLSSTATAESASKNLKLSNELDICGDNGHIDSHALNIGSTPWNVARDQDYIDISPCSTFNQSSNYKNYYIPNECKQSHICHNITDNNNGRIRSFGYQLKHVLSEFGTTRAIYIGPSCDNQVNYTIHLRFTCGNHLGHPSFPIVSIKSKCMIILNWETSAACRQQKPTLSFGLNEMKCYVLDNNNRIRDLTPLIRTNGSYQVMADSKEFYINVCSDIGGTENRCSTLEGSSACQLTTGSKSGFMESVGTYKWSDMKFIPSNQQNEREIIELTYYRTPTSNCNPVTKIRFICPRHLSQSVSYRNYPILISDLDCEYIVEWITDYACPMDMIGKSIDSNTCQFEQINLKSLPRTEFVFENLSIRNQNKTIIMNICGSVSQKCSSTSSVCLVDGGVSESIGSKTEGKFFKADNRLSIVFSSKNSACKNDQGNLMNSRTIIELECDNSSNDALKSQRPEFIRFESDTCIYKFRWQTSIVCPLFEQSRLNCSLITMDSNRNLVQVDLSSLRLSKSFHHIRSPNKQFLFNVCDRIPSITTSKNVPEICHHSSACLIDSTNNLSFSIGDFNHPITYNERAKTFELLYAGGFDLIRNKTVNTRIIFICSMYQEKPDAIDFDMENSEYVFEFRTPAACPINPVVGDGCQVYDSFTGNSFDLTSLKSANYYIVRGDQYDFELNLCGPIIGGSCQRAETAICQIELDGQKRKFSLGNFHDKLVYWNSILNMTFTNGDPYNDVNRTPRKSHISFVCDETAGKGHPEFIGESNRSYSFTWYTSLACVGQVPKTSHCTFENETHFIDFSPLSMSVGNHFVLSDDSTIININFCKSLNRQKNLLTKLCKPNSAACMLQMHQSDKVATALNLGEPSEPPFMGYDGNVHIMLDNGDPCPYDPTVNLTSSFRMECDHESGQMIKIMQVDPNDRHKCTYEFIVQSPIACAQKLTETKLDENCIYTDTRTNLSADLFLLKQMIDYEIYTKNPVNRNSARFILNFCKPVGSVKCGPNEAVCFSDVDKSLTSYGSMDKMNIYVKQNLHIRYSDGDPCDKKSLSNRKRSTDIELACSPKQSKPIISHYDKCLVKIYWETPAVCSLKVPTCSLFDSDGNYYSLRQLSSLSHSWRVEINNTDNDHYLINVCKPLSPKTFQKPTKIHDNTCEKSSAVCQCNDKDGCKQSLGKVSDHELTLDPETKHLLLTYEEDILSCQESEMFLSPVRTKIQFQCSTETGMAGPKFINVKDCTHYFIWNTSFACPHNLIKNDEYRLLLTNDMILIDTITNLRWDLGELLKKKVIVRETRTHDGHVEHYDYHIHLYRNNNNNGDDDPKMADKQCSQAAICQTNGKGLNRDIGTLNQWQFVSDGNIALQLIIHSNTSRCGRNQMKNATTKIFFECIDNEHYRQQHDNDKAMNNNDVSFLYESDDCEYYFLWRTPLVCPLLEEQQKSSRSSHDGSNGNGHQRSLAFPIIFSLLILCCIAFVVHRYRHEIHVNDFICRHMERFRNHRGSSPTTSDVNFRYQQLAL</sequence>
<dbReference type="Proteomes" id="UP000828236">
    <property type="component" value="Unassembled WGS sequence"/>
</dbReference>
<keyword evidence="6 8" id="KW-0472">Membrane</keyword>
<dbReference type="GO" id="GO:0038023">
    <property type="term" value="F:signaling receptor activity"/>
    <property type="evidence" value="ECO:0007669"/>
    <property type="project" value="InterPro"/>
</dbReference>
<evidence type="ECO:0000256" key="4">
    <source>
        <dbReference type="ARBA" id="ARBA00022729"/>
    </source>
</evidence>
<dbReference type="SUPFAM" id="SSF50911">
    <property type="entry name" value="Mannose 6-phosphate receptor domain"/>
    <property type="match status" value="9"/>
</dbReference>
<evidence type="ECO:0000256" key="5">
    <source>
        <dbReference type="ARBA" id="ARBA00022989"/>
    </source>
</evidence>
<dbReference type="Pfam" id="PF00878">
    <property type="entry name" value="CIMR"/>
    <property type="match status" value="8"/>
</dbReference>
<comment type="caution">
    <text evidence="10">The sequence shown here is derived from an EMBL/GenBank/DDBJ whole genome shotgun (WGS) entry which is preliminary data.</text>
</comment>
<feature type="domain" description="MRH" evidence="9">
    <location>
        <begin position="808"/>
        <end position="959"/>
    </location>
</feature>
<dbReference type="InterPro" id="IPR009011">
    <property type="entry name" value="Man6P_isomerase_rcpt-bd_dom_sf"/>
</dbReference>
<evidence type="ECO:0000256" key="3">
    <source>
        <dbReference type="ARBA" id="ARBA00022692"/>
    </source>
</evidence>
<evidence type="ECO:0000256" key="2">
    <source>
        <dbReference type="ARBA" id="ARBA00022448"/>
    </source>
</evidence>
<name>A0A9D4SJE8_DERFA</name>
<organism evidence="10">
    <name type="scientific">Dermatophagoides farinae</name>
    <name type="common">American house dust mite</name>
    <dbReference type="NCBI Taxonomy" id="6954"/>
    <lineage>
        <taxon>Eukaryota</taxon>
        <taxon>Metazoa</taxon>
        <taxon>Ecdysozoa</taxon>
        <taxon>Arthropoda</taxon>
        <taxon>Chelicerata</taxon>
        <taxon>Arachnida</taxon>
        <taxon>Acari</taxon>
        <taxon>Acariformes</taxon>
        <taxon>Sarcoptiformes</taxon>
        <taxon>Astigmata</taxon>
        <taxon>Psoroptidia</taxon>
        <taxon>Analgoidea</taxon>
        <taxon>Pyroglyphidae</taxon>
        <taxon>Dermatophagoidinae</taxon>
        <taxon>Dermatophagoides</taxon>
    </lineage>
</organism>
<reference evidence="10" key="2">
    <citation type="journal article" date="2021" name="World Allergy Organ. J.">
        <title>Chromosome-level assembly of Dermatophagoides farinae genome and transcriptome reveals two novel allergens Der f 37 and Der f 39.</title>
        <authorList>
            <person name="Chen J."/>
            <person name="Cai Z."/>
            <person name="Fan D."/>
            <person name="Hu J."/>
            <person name="Hou Y."/>
            <person name="He Y."/>
            <person name="Zhang Z."/>
            <person name="Zhao Z."/>
            <person name="Gao P."/>
            <person name="Hu W."/>
            <person name="Sun J."/>
            <person name="Li J."/>
            <person name="Ji K."/>
        </authorList>
    </citation>
    <scope>NUCLEOTIDE SEQUENCE</scope>
    <source>
        <strain evidence="10">JKM2019</strain>
    </source>
</reference>